<feature type="chain" id="PRO_5011493567" description="Metallo-peptidase family M12B Reprolysin-like" evidence="1">
    <location>
        <begin position="21"/>
        <end position="381"/>
    </location>
</feature>
<protein>
    <recommendedName>
        <fullName evidence="4">Metallo-peptidase family M12B Reprolysin-like</fullName>
    </recommendedName>
</protein>
<organism evidence="2 3">
    <name type="scientific">Pseudarcicella hirudinis</name>
    <dbReference type="NCBI Taxonomy" id="1079859"/>
    <lineage>
        <taxon>Bacteria</taxon>
        <taxon>Pseudomonadati</taxon>
        <taxon>Bacteroidota</taxon>
        <taxon>Cytophagia</taxon>
        <taxon>Cytophagales</taxon>
        <taxon>Flectobacillaceae</taxon>
        <taxon>Pseudarcicella</taxon>
    </lineage>
</organism>
<dbReference type="SUPFAM" id="SSF55486">
    <property type="entry name" value="Metalloproteases ('zincins'), catalytic domain"/>
    <property type="match status" value="1"/>
</dbReference>
<name>A0A1I5VJ36_9BACT</name>
<evidence type="ECO:0000313" key="3">
    <source>
        <dbReference type="Proteomes" id="UP000199306"/>
    </source>
</evidence>
<dbReference type="PROSITE" id="PS51257">
    <property type="entry name" value="PROKAR_LIPOPROTEIN"/>
    <property type="match status" value="1"/>
</dbReference>
<gene>
    <name evidence="2" type="ORF">SAMN04515674_109150</name>
</gene>
<sequence length="381" mass="42628">MKKSITKHFFYLLASTSLFCACQKDSISDLAPKEDITIEEKGISDIQDPSGVIIKTYSFDNDQNSSLMFQDDESEAVMTSEDRAYNIAQVLRVKAIDNKNIEIANFAPFDIKNATIQAQIPGSTNNPIRLLKINIIRAHGKRTIPYPFVKNTTLFVDTEGNKVDLSQYQSTGILPKNISFDFAGDGPIVSRLKKLSKLKWNIKYHDFDPNNDPANNWADDITPKQVRRYTGLMINLGLVAVSNDFKQDFLKEQIIGNDGITPLTLAQKEKTYNDLINFGRLNCGVVGGPNNVIGLGGGSTFGLADYLLKNYINKVGFGDVPAHELGHCLGYNHSSNMTYPQKINGVNTGFSPVMIRAFTRFFEKNEFSVRLDNYYKPSDFN</sequence>
<proteinExistence type="predicted"/>
<evidence type="ECO:0000313" key="2">
    <source>
        <dbReference type="EMBL" id="SFQ07479.1"/>
    </source>
</evidence>
<feature type="signal peptide" evidence="1">
    <location>
        <begin position="1"/>
        <end position="20"/>
    </location>
</feature>
<dbReference type="EMBL" id="FOXH01000009">
    <property type="protein sequence ID" value="SFQ07479.1"/>
    <property type="molecule type" value="Genomic_DNA"/>
</dbReference>
<evidence type="ECO:0008006" key="4">
    <source>
        <dbReference type="Google" id="ProtNLM"/>
    </source>
</evidence>
<keyword evidence="3" id="KW-1185">Reference proteome</keyword>
<keyword evidence="1" id="KW-0732">Signal</keyword>
<dbReference type="AlphaFoldDB" id="A0A1I5VJ36"/>
<evidence type="ECO:0000256" key="1">
    <source>
        <dbReference type="SAM" id="SignalP"/>
    </source>
</evidence>
<dbReference type="Proteomes" id="UP000199306">
    <property type="component" value="Unassembled WGS sequence"/>
</dbReference>
<reference evidence="2 3" key="1">
    <citation type="submission" date="2016-10" db="EMBL/GenBank/DDBJ databases">
        <authorList>
            <person name="de Groot N.N."/>
        </authorList>
    </citation>
    <scope>NUCLEOTIDE SEQUENCE [LARGE SCALE GENOMIC DNA]</scope>
    <source>
        <strain evidence="3">E92,LMG 26720,CCM 7988</strain>
    </source>
</reference>
<dbReference type="RefSeq" id="WP_092018169.1">
    <property type="nucleotide sequence ID" value="NZ_FOXH01000009.1"/>
</dbReference>
<accession>A0A1I5VJ36</accession>
<dbReference type="OrthoDB" id="1184659at2"/>